<keyword evidence="6 8" id="KW-0560">Oxidoreductase</keyword>
<dbReference type="PROSITE" id="PS51330">
    <property type="entry name" value="DHFR_2"/>
    <property type="match status" value="1"/>
</dbReference>
<comment type="catalytic activity">
    <reaction evidence="8">
        <text>(6S)-5,6,7,8-tetrahydrofolate + NADP(+) = 7,8-dihydrofolate + NADPH + H(+)</text>
        <dbReference type="Rhea" id="RHEA:15009"/>
        <dbReference type="ChEBI" id="CHEBI:15378"/>
        <dbReference type="ChEBI" id="CHEBI:57451"/>
        <dbReference type="ChEBI" id="CHEBI:57453"/>
        <dbReference type="ChEBI" id="CHEBI:57783"/>
        <dbReference type="ChEBI" id="CHEBI:58349"/>
        <dbReference type="EC" id="1.5.1.3"/>
    </reaction>
</comment>
<dbReference type="PANTHER" id="PTHR48069:SF3">
    <property type="entry name" value="DIHYDROFOLATE REDUCTASE"/>
    <property type="match status" value="1"/>
</dbReference>
<reference evidence="10 11" key="1">
    <citation type="journal article" date="2022" name="Int. J. Syst. Evol. Microbiol.">
        <title>Prevotella herbatica sp. nov., a plant polysaccharide-decomposing anaerobic bacterium isolated from a methanogenic reactor.</title>
        <authorList>
            <person name="Uek A."/>
            <person name="Tonouchi A."/>
            <person name="Kaku N."/>
            <person name="Ueki K."/>
        </authorList>
    </citation>
    <scope>NUCLEOTIDE SEQUENCE [LARGE SCALE GENOMIC DNA]</scope>
    <source>
        <strain evidence="10 11">WR041</strain>
    </source>
</reference>
<evidence type="ECO:0000256" key="1">
    <source>
        <dbReference type="ARBA" id="ARBA00004903"/>
    </source>
</evidence>
<dbReference type="InterPro" id="IPR024072">
    <property type="entry name" value="DHFR-like_dom_sf"/>
</dbReference>
<evidence type="ECO:0000256" key="4">
    <source>
        <dbReference type="ARBA" id="ARBA00022563"/>
    </source>
</evidence>
<dbReference type="EC" id="1.5.1.3" evidence="3 8"/>
<dbReference type="InterPro" id="IPR012259">
    <property type="entry name" value="DHFR"/>
</dbReference>
<comment type="function">
    <text evidence="7 8">Key enzyme in folate metabolism. Catalyzes an essential reaction for de novo glycine and purine synthesis, and for DNA precursor synthesis.</text>
</comment>
<comment type="pathway">
    <text evidence="1 8">Cofactor biosynthesis; tetrahydrofolate biosynthesis; 5,6,7,8-tetrahydrofolate from 7,8-dihydrofolate: step 1/1.</text>
</comment>
<organism evidence="10 11">
    <name type="scientific">Prevotella herbatica</name>
    <dbReference type="NCBI Taxonomy" id="2801997"/>
    <lineage>
        <taxon>Bacteria</taxon>
        <taxon>Pseudomonadati</taxon>
        <taxon>Bacteroidota</taxon>
        <taxon>Bacteroidia</taxon>
        <taxon>Bacteroidales</taxon>
        <taxon>Prevotellaceae</taxon>
        <taxon>Prevotella</taxon>
    </lineage>
</organism>
<evidence type="ECO:0000256" key="8">
    <source>
        <dbReference type="PIRNR" id="PIRNR000194"/>
    </source>
</evidence>
<dbReference type="Gene3D" id="3.40.430.10">
    <property type="entry name" value="Dihydrofolate Reductase, subunit A"/>
    <property type="match status" value="1"/>
</dbReference>
<dbReference type="RefSeq" id="WP_207153526.1">
    <property type="nucleotide sequence ID" value="NZ_AP024484.1"/>
</dbReference>
<evidence type="ECO:0000256" key="3">
    <source>
        <dbReference type="ARBA" id="ARBA00012856"/>
    </source>
</evidence>
<protein>
    <recommendedName>
        <fullName evidence="3 8">Dihydrofolate reductase</fullName>
        <ecNumber evidence="3 8">1.5.1.3</ecNumber>
    </recommendedName>
</protein>
<dbReference type="PRINTS" id="PR00070">
    <property type="entry name" value="DHFR"/>
</dbReference>
<gene>
    <name evidence="10" type="ORF">prwr041_18120</name>
</gene>
<dbReference type="InterPro" id="IPR001796">
    <property type="entry name" value="DHFR_dom"/>
</dbReference>
<dbReference type="Proteomes" id="UP001319045">
    <property type="component" value="Chromosome"/>
</dbReference>
<evidence type="ECO:0000259" key="9">
    <source>
        <dbReference type="PROSITE" id="PS51330"/>
    </source>
</evidence>
<dbReference type="SUPFAM" id="SSF53597">
    <property type="entry name" value="Dihydrofolate reductase-like"/>
    <property type="match status" value="1"/>
</dbReference>
<evidence type="ECO:0000313" key="10">
    <source>
        <dbReference type="EMBL" id="BCS85919.1"/>
    </source>
</evidence>
<evidence type="ECO:0000313" key="11">
    <source>
        <dbReference type="Proteomes" id="UP001319045"/>
    </source>
</evidence>
<proteinExistence type="inferred from homology"/>
<comment type="similarity">
    <text evidence="2 8">Belongs to the dihydrofolate reductase family.</text>
</comment>
<dbReference type="PANTHER" id="PTHR48069">
    <property type="entry name" value="DIHYDROFOLATE REDUCTASE"/>
    <property type="match status" value="1"/>
</dbReference>
<evidence type="ECO:0000256" key="5">
    <source>
        <dbReference type="ARBA" id="ARBA00022857"/>
    </source>
</evidence>
<dbReference type="CDD" id="cd00209">
    <property type="entry name" value="DHFR"/>
    <property type="match status" value="1"/>
</dbReference>
<keyword evidence="11" id="KW-1185">Reference proteome</keyword>
<evidence type="ECO:0000256" key="2">
    <source>
        <dbReference type="ARBA" id="ARBA00009539"/>
    </source>
</evidence>
<name>A0ABM7NZL6_9BACT</name>
<dbReference type="PIRSF" id="PIRSF000194">
    <property type="entry name" value="DHFR"/>
    <property type="match status" value="1"/>
</dbReference>
<dbReference type="Pfam" id="PF00186">
    <property type="entry name" value="DHFR_1"/>
    <property type="match status" value="1"/>
</dbReference>
<feature type="domain" description="DHFR" evidence="9">
    <location>
        <begin position="2"/>
        <end position="159"/>
    </location>
</feature>
<accession>A0ABM7NZL6</accession>
<evidence type="ECO:0000256" key="6">
    <source>
        <dbReference type="ARBA" id="ARBA00023002"/>
    </source>
</evidence>
<dbReference type="EMBL" id="AP024484">
    <property type="protein sequence ID" value="BCS85919.1"/>
    <property type="molecule type" value="Genomic_DNA"/>
</dbReference>
<keyword evidence="5 8" id="KW-0521">NADP</keyword>
<keyword evidence="4 8" id="KW-0554">One-carbon metabolism</keyword>
<evidence type="ECO:0000256" key="7">
    <source>
        <dbReference type="ARBA" id="ARBA00025067"/>
    </source>
</evidence>
<sequence length="159" mass="18248">MIISIIAAVARNNAIGYKNKLLYKIDDDMKRFRTITTGYTVIMGRNTFESLPFGALPNRRNIVITNSKRHIDGCECMKSINEAVDACRNEEEVFIIGGSMIYNEAINIADKLYITEIDDCPKNADTFFPDYSKWKCVSSEEHKKSEYNDFAFAFKIFIK</sequence>